<evidence type="ECO:0000313" key="3">
    <source>
        <dbReference type="Proteomes" id="UP001209229"/>
    </source>
</evidence>
<evidence type="ECO:0000313" key="2">
    <source>
        <dbReference type="EMBL" id="MCW3787542.1"/>
    </source>
</evidence>
<dbReference type="InterPro" id="IPR052894">
    <property type="entry name" value="AsmA-related"/>
</dbReference>
<feature type="domain" description="AsmA" evidence="1">
    <location>
        <begin position="6"/>
        <end position="173"/>
    </location>
</feature>
<protein>
    <recommendedName>
        <fullName evidence="1">AsmA domain-containing protein</fullName>
    </recommendedName>
</protein>
<keyword evidence="3" id="KW-1185">Reference proteome</keyword>
<dbReference type="AlphaFoldDB" id="A0AAE3M5Y8"/>
<organism evidence="2 3">
    <name type="scientific">Plebeiibacterium sediminum</name>
    <dbReference type="NCBI Taxonomy" id="2992112"/>
    <lineage>
        <taxon>Bacteria</taxon>
        <taxon>Pseudomonadati</taxon>
        <taxon>Bacteroidota</taxon>
        <taxon>Bacteroidia</taxon>
        <taxon>Marinilabiliales</taxon>
        <taxon>Marinilabiliaceae</taxon>
        <taxon>Plebeiibacterium</taxon>
    </lineage>
</organism>
<dbReference type="InterPro" id="IPR007844">
    <property type="entry name" value="AsmA"/>
</dbReference>
<dbReference type="PANTHER" id="PTHR30441">
    <property type="entry name" value="DUF748 DOMAIN-CONTAINING PROTEIN"/>
    <property type="match status" value="1"/>
</dbReference>
<gene>
    <name evidence="2" type="ORF">OM075_13795</name>
</gene>
<sequence length="1010" mass="112698">MKKKHLLRNLIIIIGGFILLLVILAEIFKNDIVKLAIQRGAKTFDVPLSVGDVDFSLIYRFPLATIEFEDLIMTSDAGINDSVTIAPDTLASIKNLYASVDLWELIHGNIYVKKIDIEDANFKYLVDSLGKTNFDFLFGVDADSIQAEEADTTVIQGVYSLEKLTLTDINVEYFDDFMKFKTSLTIPEVTVKGEVKPQGFLAHTEGEVMVKSIEYDDFQLEDLQKSRLIFDVSAMNDTLDVKELTLDAAGAIFKGKGYVIQGDSLFQNLSISGTDIDLSKSFRFLPEKIKKELALNDLAGILNVSGTTQGYLSPKTLPQFDFNIDLNQGNVQYDIYPAVKNIELSVNLVNGYASRLESASVNVKKFHAETDHSKVNVSALVQNFQHLQYDLVADVSANLQEIKPYVPNSLIQSLGGLVSAKISTSGVLPDSINEAFYDYALNRTKLSVNLAGVNFKMDSLPSVDALSGNLAYAPGNVKLQGLKVKVPDYKVNLTNGYFKSSFKGNISNYKNLSVKLDSLLLALDNQTYISASGNINGLDQVKYQLKSNIQLDMHEIYSMLPDSLANYMSGLITAQIHSEGDFKIDSIADEAMALMFKKSEFKVKAQDVTVDMKDTTINVSALNGLIAYRDDSVFVNQLSGSYSGLDFTADSTYISKVYSAAILNQPEEMHVFGNFTAGDFDYALIESLLNDTDTVLMPEEEMEALMEAKKNEEPYEMKFTYKVNGNVNIKSFKYGDILAEHIDSKFLADISNGTYVAEDLDCDVFGGEIKGGLRYTMTDLPTDTVLRDVLKFRLSADSIDVSRMIDDLQVYLSEYDITKENVQGLLSSKMDGRIVLLNYEPALDSIMMSGNLKLENGALIDIKAITDLKDIPGNNIPNLDNMRFYTLTSNLFIYRNNIFIPKTDIFSNSLEASFLGMYSFNGEYDFHVRVLLGQILAGKVKKRSKEELESGFDPDDKGRYYKTSYLDGKSKAWFDNKNDRKVMDTRIRMNKRGLQVLFAPNLIVYDTGVE</sequence>
<dbReference type="EMBL" id="JAPDPJ010000031">
    <property type="protein sequence ID" value="MCW3787542.1"/>
    <property type="molecule type" value="Genomic_DNA"/>
</dbReference>
<dbReference type="Proteomes" id="UP001209229">
    <property type="component" value="Unassembled WGS sequence"/>
</dbReference>
<dbReference type="GO" id="GO:0005886">
    <property type="term" value="C:plasma membrane"/>
    <property type="evidence" value="ECO:0007669"/>
    <property type="project" value="TreeGrafter"/>
</dbReference>
<reference evidence="2" key="1">
    <citation type="submission" date="2022-10" db="EMBL/GenBank/DDBJ databases">
        <authorList>
            <person name="Yu W.X."/>
        </authorList>
    </citation>
    <scope>NUCLEOTIDE SEQUENCE</scope>
    <source>
        <strain evidence="2">AAT</strain>
    </source>
</reference>
<dbReference type="PANTHER" id="PTHR30441:SF8">
    <property type="entry name" value="DUF748 DOMAIN-CONTAINING PROTEIN"/>
    <property type="match status" value="1"/>
</dbReference>
<dbReference type="Pfam" id="PF05170">
    <property type="entry name" value="AsmA"/>
    <property type="match status" value="1"/>
</dbReference>
<dbReference type="GO" id="GO:0090313">
    <property type="term" value="P:regulation of protein targeting to membrane"/>
    <property type="evidence" value="ECO:0007669"/>
    <property type="project" value="TreeGrafter"/>
</dbReference>
<comment type="caution">
    <text evidence="2">The sequence shown here is derived from an EMBL/GenBank/DDBJ whole genome shotgun (WGS) entry which is preliminary data.</text>
</comment>
<proteinExistence type="predicted"/>
<evidence type="ECO:0000259" key="1">
    <source>
        <dbReference type="Pfam" id="PF05170"/>
    </source>
</evidence>
<accession>A0AAE3M5Y8</accession>
<name>A0AAE3M5Y8_9BACT</name>
<dbReference type="RefSeq" id="WP_301191107.1">
    <property type="nucleotide sequence ID" value="NZ_JAPDPJ010000031.1"/>
</dbReference>